<keyword evidence="2" id="KW-1185">Reference proteome</keyword>
<organism evidence="1 2">
    <name type="scientific">Mycena rosella</name>
    <name type="common">Pink bonnet</name>
    <name type="synonym">Agaricus rosellus</name>
    <dbReference type="NCBI Taxonomy" id="1033263"/>
    <lineage>
        <taxon>Eukaryota</taxon>
        <taxon>Fungi</taxon>
        <taxon>Dikarya</taxon>
        <taxon>Basidiomycota</taxon>
        <taxon>Agaricomycotina</taxon>
        <taxon>Agaricomycetes</taxon>
        <taxon>Agaricomycetidae</taxon>
        <taxon>Agaricales</taxon>
        <taxon>Marasmiineae</taxon>
        <taxon>Mycenaceae</taxon>
        <taxon>Mycena</taxon>
    </lineage>
</organism>
<feature type="non-terminal residue" evidence="1">
    <location>
        <position position="1"/>
    </location>
</feature>
<gene>
    <name evidence="1" type="ORF">B0H17DRAFT_76935</name>
</gene>
<dbReference type="Proteomes" id="UP001221757">
    <property type="component" value="Unassembled WGS sequence"/>
</dbReference>
<sequence>HNALLYLFHRSRHGCHHAERRRPGRRRVLNEPQLPVERPADFEGSCDFCADPPGDFASVLVTGIASDIRVSVHNEDNCGASSQVGQGFGPACWDQGHTAIRSVWIGCPGM</sequence>
<name>A0AAD7D5K0_MYCRO</name>
<evidence type="ECO:0000313" key="1">
    <source>
        <dbReference type="EMBL" id="KAJ7679806.1"/>
    </source>
</evidence>
<reference evidence="1" key="1">
    <citation type="submission" date="2023-03" db="EMBL/GenBank/DDBJ databases">
        <title>Massive genome expansion in bonnet fungi (Mycena s.s.) driven by repeated elements and novel gene families across ecological guilds.</title>
        <authorList>
            <consortium name="Lawrence Berkeley National Laboratory"/>
            <person name="Harder C.B."/>
            <person name="Miyauchi S."/>
            <person name="Viragh M."/>
            <person name="Kuo A."/>
            <person name="Thoen E."/>
            <person name="Andreopoulos B."/>
            <person name="Lu D."/>
            <person name="Skrede I."/>
            <person name="Drula E."/>
            <person name="Henrissat B."/>
            <person name="Morin E."/>
            <person name="Kohler A."/>
            <person name="Barry K."/>
            <person name="LaButti K."/>
            <person name="Morin E."/>
            <person name="Salamov A."/>
            <person name="Lipzen A."/>
            <person name="Mereny Z."/>
            <person name="Hegedus B."/>
            <person name="Baldrian P."/>
            <person name="Stursova M."/>
            <person name="Weitz H."/>
            <person name="Taylor A."/>
            <person name="Grigoriev I.V."/>
            <person name="Nagy L.G."/>
            <person name="Martin F."/>
            <person name="Kauserud H."/>
        </authorList>
    </citation>
    <scope>NUCLEOTIDE SEQUENCE</scope>
    <source>
        <strain evidence="1">CBHHK067</strain>
    </source>
</reference>
<comment type="caution">
    <text evidence="1">The sequence shown here is derived from an EMBL/GenBank/DDBJ whole genome shotgun (WGS) entry which is preliminary data.</text>
</comment>
<evidence type="ECO:0000313" key="2">
    <source>
        <dbReference type="Proteomes" id="UP001221757"/>
    </source>
</evidence>
<dbReference type="AlphaFoldDB" id="A0AAD7D5K0"/>
<proteinExistence type="predicted"/>
<protein>
    <submittedName>
        <fullName evidence="1">Uncharacterized protein</fullName>
    </submittedName>
</protein>
<accession>A0AAD7D5K0</accession>
<dbReference type="EMBL" id="JARKIE010000127">
    <property type="protein sequence ID" value="KAJ7679806.1"/>
    <property type="molecule type" value="Genomic_DNA"/>
</dbReference>